<reference evidence="1" key="1">
    <citation type="submission" date="2021-02" db="EMBL/GenBank/DDBJ databases">
        <authorList>
            <person name="Nowell W R."/>
        </authorList>
    </citation>
    <scope>NUCLEOTIDE SEQUENCE</scope>
</reference>
<evidence type="ECO:0000313" key="1">
    <source>
        <dbReference type="EMBL" id="CAF4964363.1"/>
    </source>
</evidence>
<name>A0A8S3DCZ4_9BILA</name>
<gene>
    <name evidence="1" type="ORF">SMN809_LOCUS54799</name>
</gene>
<organism evidence="1 2">
    <name type="scientific">Rotaria magnacalcarata</name>
    <dbReference type="NCBI Taxonomy" id="392030"/>
    <lineage>
        <taxon>Eukaryota</taxon>
        <taxon>Metazoa</taxon>
        <taxon>Spiralia</taxon>
        <taxon>Gnathifera</taxon>
        <taxon>Rotifera</taxon>
        <taxon>Eurotatoria</taxon>
        <taxon>Bdelloidea</taxon>
        <taxon>Philodinida</taxon>
        <taxon>Philodinidae</taxon>
        <taxon>Rotaria</taxon>
    </lineage>
</organism>
<proteinExistence type="predicted"/>
<protein>
    <submittedName>
        <fullName evidence="1">Uncharacterized protein</fullName>
    </submittedName>
</protein>
<feature type="non-terminal residue" evidence="1">
    <location>
        <position position="1"/>
    </location>
</feature>
<comment type="caution">
    <text evidence="1">The sequence shown here is derived from an EMBL/GenBank/DDBJ whole genome shotgun (WGS) entry which is preliminary data.</text>
</comment>
<sequence>PPQNNAMPPMATYPSPFLVDHGGHMISQPQPPPPQAYISMCSFFREEFF</sequence>
<evidence type="ECO:0000313" key="2">
    <source>
        <dbReference type="Proteomes" id="UP000676336"/>
    </source>
</evidence>
<dbReference type="Proteomes" id="UP000676336">
    <property type="component" value="Unassembled WGS sequence"/>
</dbReference>
<dbReference type="AlphaFoldDB" id="A0A8S3DCZ4"/>
<dbReference type="EMBL" id="CAJOBI010191998">
    <property type="protein sequence ID" value="CAF4964363.1"/>
    <property type="molecule type" value="Genomic_DNA"/>
</dbReference>
<accession>A0A8S3DCZ4</accession>